<keyword evidence="6" id="KW-1185">Reference proteome</keyword>
<evidence type="ECO:0000256" key="3">
    <source>
        <dbReference type="SAM" id="SignalP"/>
    </source>
</evidence>
<dbReference type="InterPro" id="IPR001375">
    <property type="entry name" value="Peptidase_S9_cat"/>
</dbReference>
<accession>A0ABV9N8Q3</accession>
<dbReference type="Pfam" id="PF07676">
    <property type="entry name" value="PD40"/>
    <property type="match status" value="2"/>
</dbReference>
<evidence type="ECO:0000256" key="2">
    <source>
        <dbReference type="ARBA" id="ARBA00022825"/>
    </source>
</evidence>
<dbReference type="InterPro" id="IPR011659">
    <property type="entry name" value="WD40"/>
</dbReference>
<feature type="chain" id="PRO_5045731424" evidence="3">
    <location>
        <begin position="21"/>
        <end position="687"/>
    </location>
</feature>
<proteinExistence type="predicted"/>
<keyword evidence="3" id="KW-0732">Signal</keyword>
<dbReference type="PANTHER" id="PTHR42776:SF27">
    <property type="entry name" value="DIPEPTIDYL PEPTIDASE FAMILY MEMBER 6"/>
    <property type="match status" value="1"/>
</dbReference>
<protein>
    <submittedName>
        <fullName evidence="5">Prolyl oligopeptidase family serine peptidase</fullName>
    </submittedName>
</protein>
<evidence type="ECO:0000313" key="5">
    <source>
        <dbReference type="EMBL" id="MFC4724210.1"/>
    </source>
</evidence>
<dbReference type="EMBL" id="JBHSGQ010000001">
    <property type="protein sequence ID" value="MFC4724210.1"/>
    <property type="molecule type" value="Genomic_DNA"/>
</dbReference>
<dbReference type="Gene3D" id="3.40.50.1820">
    <property type="entry name" value="alpha/beta hydrolase"/>
    <property type="match status" value="1"/>
</dbReference>
<comment type="caution">
    <text evidence="5">The sequence shown here is derived from an EMBL/GenBank/DDBJ whole genome shotgun (WGS) entry which is preliminary data.</text>
</comment>
<keyword evidence="2" id="KW-0645">Protease</keyword>
<feature type="signal peptide" evidence="3">
    <location>
        <begin position="1"/>
        <end position="20"/>
    </location>
</feature>
<evidence type="ECO:0000259" key="4">
    <source>
        <dbReference type="Pfam" id="PF00326"/>
    </source>
</evidence>
<dbReference type="PANTHER" id="PTHR42776">
    <property type="entry name" value="SERINE PEPTIDASE S9 FAMILY MEMBER"/>
    <property type="match status" value="1"/>
</dbReference>
<dbReference type="SUPFAM" id="SSF53474">
    <property type="entry name" value="alpha/beta-Hydrolases"/>
    <property type="match status" value="1"/>
</dbReference>
<dbReference type="RefSeq" id="WP_371394890.1">
    <property type="nucleotide sequence ID" value="NZ_CP163421.1"/>
</dbReference>
<evidence type="ECO:0000256" key="1">
    <source>
        <dbReference type="ARBA" id="ARBA00022801"/>
    </source>
</evidence>
<reference evidence="6" key="1">
    <citation type="journal article" date="2019" name="Int. J. Syst. Evol. Microbiol.">
        <title>The Global Catalogue of Microorganisms (GCM) 10K type strain sequencing project: providing services to taxonomists for standard genome sequencing and annotation.</title>
        <authorList>
            <consortium name="The Broad Institute Genomics Platform"/>
            <consortium name="The Broad Institute Genome Sequencing Center for Infectious Disease"/>
            <person name="Wu L."/>
            <person name="Ma J."/>
        </authorList>
    </citation>
    <scope>NUCLEOTIDE SEQUENCE [LARGE SCALE GENOMIC DNA]</scope>
    <source>
        <strain evidence="6">CCUG 62981</strain>
    </source>
</reference>
<sequence length="687" mass="74446">MLLRFLVVLSAAALCMTAHAQDGDHGPLQPVDLFAMEAAADVQISPDGQRIAYVRRTNDIMTDRARSSIWIVDYDGRNHMPVASSASADFTSPRWAPDSGRLAYVASTGGIQELRLHWVSSSRDAAISRLPGTPAGLQWSPDGNRLAFASFSPGSGPSPASLPSRPEGAQWAEPARVEERMVFRADGRGLVPHGVQQIFVIAAEGGTPVQVTDDIEGVAADFAWTPDGSALIVSADRRPGRNASPADTELHRIDLASGTITQLTDRRGPDSSPAVSPDGRRIAYLGYDQRYLGFQTQRLYVMDIDGSNSRVISADFDRSLANPVWAQNGRGVYVSFVDQGEVKIALITLNGDVQVLGEGLSGSSFGVPYAGGTFSVSPRTGRFAGAVSSPLRPAEVAAGDRRSGLRRITSLNEELLSRRHVSDAEEIWWASPHDGRQIQGWVLHPPGFNPGQTYPLFLEIHGGPFAAYGPTFTAELQLMAAAGYVVIYTNPRGSTSYGEEFANLIDRSYPGNDYDDLMGGVDALIARGYIDEDRLFVSGGSGGGVLTAWIVGNTDRFAAASTVKPVINWGSFVLHADLTNVFYRFWFDAPPWEDPEAYWRRSPLSLVGNVTTPTMVMVGGDDLRTPVSESEQYYTALRIRDVPTRLVVIPGAPHGITASRPSRLLMVVAENLRWFAEHDPANRTDED</sequence>
<keyword evidence="2" id="KW-0720">Serine protease</keyword>
<dbReference type="Proteomes" id="UP001596024">
    <property type="component" value="Unassembled WGS sequence"/>
</dbReference>
<keyword evidence="1" id="KW-0378">Hydrolase</keyword>
<gene>
    <name evidence="5" type="ORF">ACFPB0_02790</name>
</gene>
<name>A0ABV9N8Q3_9PROT</name>
<dbReference type="Gene3D" id="2.120.10.30">
    <property type="entry name" value="TolB, C-terminal domain"/>
    <property type="match status" value="2"/>
</dbReference>
<dbReference type="Pfam" id="PF00326">
    <property type="entry name" value="Peptidase_S9"/>
    <property type="match status" value="1"/>
</dbReference>
<dbReference type="SUPFAM" id="SSF82171">
    <property type="entry name" value="DPP6 N-terminal domain-like"/>
    <property type="match status" value="1"/>
</dbReference>
<feature type="domain" description="Peptidase S9 prolyl oligopeptidase catalytic" evidence="4">
    <location>
        <begin position="471"/>
        <end position="678"/>
    </location>
</feature>
<evidence type="ECO:0000313" key="6">
    <source>
        <dbReference type="Proteomes" id="UP001596024"/>
    </source>
</evidence>
<dbReference type="InterPro" id="IPR011042">
    <property type="entry name" value="6-blade_b-propeller_TolB-like"/>
</dbReference>
<organism evidence="5 6">
    <name type="scientific">Glycocaulis abyssi</name>
    <dbReference type="NCBI Taxonomy" id="1433403"/>
    <lineage>
        <taxon>Bacteria</taxon>
        <taxon>Pseudomonadati</taxon>
        <taxon>Pseudomonadota</taxon>
        <taxon>Alphaproteobacteria</taxon>
        <taxon>Maricaulales</taxon>
        <taxon>Maricaulaceae</taxon>
        <taxon>Glycocaulis</taxon>
    </lineage>
</organism>
<dbReference type="InterPro" id="IPR029058">
    <property type="entry name" value="AB_hydrolase_fold"/>
</dbReference>